<organism evidence="3 4">
    <name type="scientific">Ensete ventricosum</name>
    <name type="common">Abyssinian banana</name>
    <name type="synonym">Musa ensete</name>
    <dbReference type="NCBI Taxonomy" id="4639"/>
    <lineage>
        <taxon>Eukaryota</taxon>
        <taxon>Viridiplantae</taxon>
        <taxon>Streptophyta</taxon>
        <taxon>Embryophyta</taxon>
        <taxon>Tracheophyta</taxon>
        <taxon>Spermatophyta</taxon>
        <taxon>Magnoliopsida</taxon>
        <taxon>Liliopsida</taxon>
        <taxon>Zingiberales</taxon>
        <taxon>Musaceae</taxon>
        <taxon>Ensete</taxon>
    </lineage>
</organism>
<evidence type="ECO:0000256" key="1">
    <source>
        <dbReference type="SAM" id="MobiDB-lite"/>
    </source>
</evidence>
<proteinExistence type="predicted"/>
<feature type="signal peptide" evidence="2">
    <location>
        <begin position="1"/>
        <end position="33"/>
    </location>
</feature>
<reference evidence="3 4" key="1">
    <citation type="submission" date="2022-12" db="EMBL/GenBank/DDBJ databases">
        <title>Chromosome-scale assembly of the Ensete ventricosum genome.</title>
        <authorList>
            <person name="Dussert Y."/>
            <person name="Stocks J."/>
            <person name="Wendawek A."/>
            <person name="Woldeyes F."/>
            <person name="Nichols R.A."/>
            <person name="Borrell J.S."/>
        </authorList>
    </citation>
    <scope>NUCLEOTIDE SEQUENCE [LARGE SCALE GENOMIC DNA]</scope>
    <source>
        <strain evidence="4">cv. Maze</strain>
        <tissue evidence="3">Seeds</tissue>
    </source>
</reference>
<dbReference type="AlphaFoldDB" id="A0AAV8RAE7"/>
<keyword evidence="2" id="KW-0732">Signal</keyword>
<evidence type="ECO:0000313" key="3">
    <source>
        <dbReference type="EMBL" id="KAJ8492046.1"/>
    </source>
</evidence>
<protein>
    <recommendedName>
        <fullName evidence="5">Secreted protein</fullName>
    </recommendedName>
</protein>
<feature type="chain" id="PRO_5043687042" description="Secreted protein" evidence="2">
    <location>
        <begin position="34"/>
        <end position="88"/>
    </location>
</feature>
<feature type="compositionally biased region" description="Polar residues" evidence="1">
    <location>
        <begin position="65"/>
        <end position="75"/>
    </location>
</feature>
<dbReference type="Proteomes" id="UP001222027">
    <property type="component" value="Unassembled WGS sequence"/>
</dbReference>
<accession>A0AAV8RAE7</accession>
<gene>
    <name evidence="3" type="ORF">OPV22_013767</name>
</gene>
<name>A0AAV8RAE7_ENSVE</name>
<evidence type="ECO:0000313" key="4">
    <source>
        <dbReference type="Proteomes" id="UP001222027"/>
    </source>
</evidence>
<comment type="caution">
    <text evidence="3">The sequence shown here is derived from an EMBL/GenBank/DDBJ whole genome shotgun (WGS) entry which is preliminary data.</text>
</comment>
<dbReference type="InterPro" id="IPR014710">
    <property type="entry name" value="RmlC-like_jellyroll"/>
</dbReference>
<evidence type="ECO:0008006" key="5">
    <source>
        <dbReference type="Google" id="ProtNLM"/>
    </source>
</evidence>
<sequence>MTFHVATAWMVNYRVHADVFPARLLLLLPPCLAADPDLLQDICVADLSSNDVKLNGFACKPAASDASQRQTSSSGAWRCPAPPPRATS</sequence>
<keyword evidence="4" id="KW-1185">Reference proteome</keyword>
<dbReference type="EMBL" id="JAQQAF010000004">
    <property type="protein sequence ID" value="KAJ8492046.1"/>
    <property type="molecule type" value="Genomic_DNA"/>
</dbReference>
<dbReference type="Gene3D" id="2.60.120.10">
    <property type="entry name" value="Jelly Rolls"/>
    <property type="match status" value="1"/>
</dbReference>
<evidence type="ECO:0000256" key="2">
    <source>
        <dbReference type="SAM" id="SignalP"/>
    </source>
</evidence>
<feature type="region of interest" description="Disordered" evidence="1">
    <location>
        <begin position="63"/>
        <end position="88"/>
    </location>
</feature>